<evidence type="ECO:0000256" key="3">
    <source>
        <dbReference type="SAM" id="Coils"/>
    </source>
</evidence>
<dbReference type="PROSITE" id="PS50887">
    <property type="entry name" value="GGDEF"/>
    <property type="match status" value="1"/>
</dbReference>
<evidence type="ECO:0000259" key="5">
    <source>
        <dbReference type="PROSITE" id="PS50887"/>
    </source>
</evidence>
<dbReference type="GO" id="GO:0005886">
    <property type="term" value="C:plasma membrane"/>
    <property type="evidence" value="ECO:0007669"/>
    <property type="project" value="TreeGrafter"/>
</dbReference>
<feature type="transmembrane region" description="Helical" evidence="4">
    <location>
        <begin position="56"/>
        <end position="81"/>
    </location>
</feature>
<dbReference type="EC" id="2.7.7.65" evidence="1"/>
<evidence type="ECO:0000313" key="7">
    <source>
        <dbReference type="Proteomes" id="UP000446786"/>
    </source>
</evidence>
<evidence type="ECO:0000256" key="4">
    <source>
        <dbReference type="SAM" id="Phobius"/>
    </source>
</evidence>
<dbReference type="InterPro" id="IPR043128">
    <property type="entry name" value="Rev_trsase/Diguanyl_cyclase"/>
</dbReference>
<evidence type="ECO:0000313" key="6">
    <source>
        <dbReference type="EMBL" id="MXP32693.1"/>
    </source>
</evidence>
<sequence>MPVPSLFGEPPIGPRFNLAPNLWKKRRYSGPHRRAIRAEVLAAMVDREAQVAPAHLIALGLLLASLAVVTQPGLLALALCLRTASLLLTRRTTARLVSDIDLEAGEDGALNGLYIAMTLAGVSWATLLLALDPAADPPIAVALVAGVVMIGVSLVIITYGPIASVKVAYVASFLGTLAVACMTGHPVVPWQLMLGVAGLVAGPVLFSRGAARHSITRACLTVENRRLSDKLQQALERAERLAHHDPMTDLLNRRAFFQRFSAPPDAGTERHLLMIDLDHFKAINDCFGHDAGDMVLCGLAREMEAVLAGLPAGNHGCVRLGGEEFVFVLDRLDLEEAHAVAEDLRKRARLVPVRQGMSPNLGVSASIGVAVQKPGESLDDVLRRSDLAMYRAKDRGRNQVALAA</sequence>
<feature type="coiled-coil region" evidence="3">
    <location>
        <begin position="217"/>
        <end position="244"/>
    </location>
</feature>
<dbReference type="InterPro" id="IPR029787">
    <property type="entry name" value="Nucleotide_cyclase"/>
</dbReference>
<feature type="transmembrane region" description="Helical" evidence="4">
    <location>
        <begin position="167"/>
        <end position="186"/>
    </location>
</feature>
<dbReference type="Gene3D" id="3.30.70.270">
    <property type="match status" value="1"/>
</dbReference>
<dbReference type="SMART" id="SM00267">
    <property type="entry name" value="GGDEF"/>
    <property type="match status" value="1"/>
</dbReference>
<dbReference type="RefSeq" id="WP_160780010.1">
    <property type="nucleotide sequence ID" value="NZ_BAAAZF010000001.1"/>
</dbReference>
<dbReference type="GO" id="GO:1902201">
    <property type="term" value="P:negative regulation of bacterial-type flagellum-dependent cell motility"/>
    <property type="evidence" value="ECO:0007669"/>
    <property type="project" value="TreeGrafter"/>
</dbReference>
<dbReference type="GO" id="GO:0052621">
    <property type="term" value="F:diguanylate cyclase activity"/>
    <property type="evidence" value="ECO:0007669"/>
    <property type="project" value="UniProtKB-EC"/>
</dbReference>
<comment type="catalytic activity">
    <reaction evidence="2">
        <text>2 GTP = 3',3'-c-di-GMP + 2 diphosphate</text>
        <dbReference type="Rhea" id="RHEA:24898"/>
        <dbReference type="ChEBI" id="CHEBI:33019"/>
        <dbReference type="ChEBI" id="CHEBI:37565"/>
        <dbReference type="ChEBI" id="CHEBI:58805"/>
        <dbReference type="EC" id="2.7.7.65"/>
    </reaction>
</comment>
<keyword evidence="4" id="KW-1133">Transmembrane helix</keyword>
<keyword evidence="7" id="KW-1185">Reference proteome</keyword>
<accession>A0A845AU50</accession>
<comment type="caution">
    <text evidence="6">The sequence shown here is derived from an EMBL/GenBank/DDBJ whole genome shotgun (WGS) entry which is preliminary data.</text>
</comment>
<feature type="domain" description="GGDEF" evidence="5">
    <location>
        <begin position="268"/>
        <end position="404"/>
    </location>
</feature>
<protein>
    <recommendedName>
        <fullName evidence="1">diguanylate cyclase</fullName>
        <ecNumber evidence="1">2.7.7.65</ecNumber>
    </recommendedName>
</protein>
<dbReference type="InterPro" id="IPR050469">
    <property type="entry name" value="Diguanylate_Cyclase"/>
</dbReference>
<dbReference type="SUPFAM" id="SSF55073">
    <property type="entry name" value="Nucleotide cyclase"/>
    <property type="match status" value="1"/>
</dbReference>
<proteinExistence type="predicted"/>
<reference evidence="6 7" key="1">
    <citation type="submission" date="2019-12" db="EMBL/GenBank/DDBJ databases">
        <title>Genomic-based taxomic classification of the family Erythrobacteraceae.</title>
        <authorList>
            <person name="Xu L."/>
        </authorList>
    </citation>
    <scope>NUCLEOTIDE SEQUENCE [LARGE SCALE GENOMIC DNA]</scope>
    <source>
        <strain evidence="6 7">JCM 16677</strain>
    </source>
</reference>
<gene>
    <name evidence="6" type="ORF">GRI94_12760</name>
</gene>
<evidence type="ECO:0000256" key="2">
    <source>
        <dbReference type="ARBA" id="ARBA00034247"/>
    </source>
</evidence>
<dbReference type="Pfam" id="PF00990">
    <property type="entry name" value="GGDEF"/>
    <property type="match status" value="1"/>
</dbReference>
<dbReference type="OrthoDB" id="9812260at2"/>
<keyword evidence="3" id="KW-0175">Coiled coil</keyword>
<feature type="transmembrane region" description="Helical" evidence="4">
    <location>
        <begin position="112"/>
        <end position="131"/>
    </location>
</feature>
<dbReference type="AlphaFoldDB" id="A0A845AU50"/>
<feature type="transmembrane region" description="Helical" evidence="4">
    <location>
        <begin position="137"/>
        <end position="160"/>
    </location>
</feature>
<dbReference type="NCBIfam" id="TIGR00254">
    <property type="entry name" value="GGDEF"/>
    <property type="match status" value="1"/>
</dbReference>
<dbReference type="PANTHER" id="PTHR45138:SF9">
    <property type="entry name" value="DIGUANYLATE CYCLASE DGCM-RELATED"/>
    <property type="match status" value="1"/>
</dbReference>
<dbReference type="GO" id="GO:0043709">
    <property type="term" value="P:cell adhesion involved in single-species biofilm formation"/>
    <property type="evidence" value="ECO:0007669"/>
    <property type="project" value="TreeGrafter"/>
</dbReference>
<evidence type="ECO:0000256" key="1">
    <source>
        <dbReference type="ARBA" id="ARBA00012528"/>
    </source>
</evidence>
<keyword evidence="4" id="KW-0472">Membrane</keyword>
<dbReference type="InterPro" id="IPR000160">
    <property type="entry name" value="GGDEF_dom"/>
</dbReference>
<keyword evidence="4" id="KW-0812">Transmembrane</keyword>
<dbReference type="CDD" id="cd01949">
    <property type="entry name" value="GGDEF"/>
    <property type="match status" value="1"/>
</dbReference>
<name>A0A845AU50_9SPHN</name>
<organism evidence="6 7">
    <name type="scientific">Parerythrobacter jejuensis</name>
    <dbReference type="NCBI Taxonomy" id="795812"/>
    <lineage>
        <taxon>Bacteria</taxon>
        <taxon>Pseudomonadati</taxon>
        <taxon>Pseudomonadota</taxon>
        <taxon>Alphaproteobacteria</taxon>
        <taxon>Sphingomonadales</taxon>
        <taxon>Erythrobacteraceae</taxon>
        <taxon>Parerythrobacter</taxon>
    </lineage>
</organism>
<dbReference type="Proteomes" id="UP000446786">
    <property type="component" value="Unassembled WGS sequence"/>
</dbReference>
<dbReference type="PANTHER" id="PTHR45138">
    <property type="entry name" value="REGULATORY COMPONENTS OF SENSORY TRANSDUCTION SYSTEM"/>
    <property type="match status" value="1"/>
</dbReference>
<dbReference type="EMBL" id="WTYE01000001">
    <property type="protein sequence ID" value="MXP32693.1"/>
    <property type="molecule type" value="Genomic_DNA"/>
</dbReference>